<evidence type="ECO:0000313" key="3">
    <source>
        <dbReference type="Proteomes" id="UP000380867"/>
    </source>
</evidence>
<dbReference type="AlphaFoldDB" id="A0A5M4FK48"/>
<keyword evidence="1" id="KW-0472">Membrane</keyword>
<feature type="transmembrane region" description="Helical" evidence="1">
    <location>
        <begin position="139"/>
        <end position="157"/>
    </location>
</feature>
<feature type="transmembrane region" description="Helical" evidence="1">
    <location>
        <begin position="116"/>
        <end position="133"/>
    </location>
</feature>
<evidence type="ECO:0000256" key="1">
    <source>
        <dbReference type="SAM" id="Phobius"/>
    </source>
</evidence>
<feature type="transmembrane region" description="Helical" evidence="1">
    <location>
        <begin position="169"/>
        <end position="191"/>
    </location>
</feature>
<dbReference type="EMBL" id="SDPQ02000001">
    <property type="protein sequence ID" value="KAA1400328.1"/>
    <property type="molecule type" value="Genomic_DNA"/>
</dbReference>
<proteinExistence type="predicted"/>
<keyword evidence="1" id="KW-0812">Transmembrane</keyword>
<organism evidence="2 3">
    <name type="scientific">Aeromicrobium ginsengisoli</name>
    <dbReference type="NCBI Taxonomy" id="363867"/>
    <lineage>
        <taxon>Bacteria</taxon>
        <taxon>Bacillati</taxon>
        <taxon>Actinomycetota</taxon>
        <taxon>Actinomycetes</taxon>
        <taxon>Propionibacteriales</taxon>
        <taxon>Nocardioidaceae</taxon>
        <taxon>Aeromicrobium</taxon>
    </lineage>
</organism>
<dbReference type="RefSeq" id="WP_149688421.1">
    <property type="nucleotide sequence ID" value="NZ_SDPQ02000001.1"/>
</dbReference>
<protein>
    <submittedName>
        <fullName evidence="2">Uncharacterized protein</fullName>
    </submittedName>
</protein>
<keyword evidence="1" id="KW-1133">Transmembrane helix</keyword>
<gene>
    <name evidence="2" type="ORF">ESP70_006265</name>
</gene>
<keyword evidence="3" id="KW-1185">Reference proteome</keyword>
<comment type="caution">
    <text evidence="2">The sequence shown here is derived from an EMBL/GenBank/DDBJ whole genome shotgun (WGS) entry which is preliminary data.</text>
</comment>
<dbReference type="Proteomes" id="UP000380867">
    <property type="component" value="Unassembled WGS sequence"/>
</dbReference>
<reference evidence="2" key="1">
    <citation type="submission" date="2019-09" db="EMBL/GenBank/DDBJ databases">
        <authorList>
            <person name="Li J."/>
        </authorList>
    </citation>
    <scope>NUCLEOTIDE SEQUENCE [LARGE SCALE GENOMIC DNA]</scope>
    <source>
        <strain evidence="2">JCM 14732</strain>
    </source>
</reference>
<name>A0A5M4FK48_9ACTN</name>
<dbReference type="OrthoDB" id="5185521at2"/>
<accession>A0A5M4FK48</accession>
<evidence type="ECO:0000313" key="2">
    <source>
        <dbReference type="EMBL" id="KAA1400328.1"/>
    </source>
</evidence>
<sequence length="337" mass="35755">MTTSTVTPEIVAFAQGVRAALADLPAEEVDDLTDGLEADLAEAYAEDLQRELPDPGAYATELRAAAGLPMRTKAKSGVLSGLAQSWTDTRTDVGVAIRRNPALASVVEFLGELRPAWWIVRAWLAAWLVAAFFGNERGYGLAGSWWLVAVVFAVISVQWGRGRWQGKGVPALIAIGNVVAVLAFLPVMAAADDGSDGGDFDRGFASGVDATVNDPPQDGLLLRGQPVTNIFAYDAAGKALRNVQLFTQEGKPLEAHGSRSDDNTCAADDCSTVWQPGQLETGQSVFNVFPLGTVAAEWDDEAQRTVPKQGAFSVVPKAPFLKVPGVFTPKKVANSND</sequence>